<evidence type="ECO:0000256" key="2">
    <source>
        <dbReference type="ARBA" id="ARBA00022525"/>
    </source>
</evidence>
<evidence type="ECO:0000259" key="7">
    <source>
        <dbReference type="PROSITE" id="PS50847"/>
    </source>
</evidence>
<dbReference type="Gene3D" id="2.60.40.10">
    <property type="entry name" value="Immunoglobulins"/>
    <property type="match status" value="1"/>
</dbReference>
<organism evidence="8 9">
    <name type="scientific">Bifidobacterium canis</name>
    <dbReference type="NCBI Taxonomy" id="2610880"/>
    <lineage>
        <taxon>Bacteria</taxon>
        <taxon>Bacillati</taxon>
        <taxon>Actinomycetota</taxon>
        <taxon>Actinomycetes</taxon>
        <taxon>Bifidobacteriales</taxon>
        <taxon>Bifidobacteriaceae</taxon>
        <taxon>Bifidobacterium</taxon>
    </lineage>
</organism>
<dbReference type="InterPro" id="IPR019931">
    <property type="entry name" value="LPXTG_anchor"/>
</dbReference>
<dbReference type="InterPro" id="IPR026466">
    <property type="entry name" value="Fim_isopep_form_D2_dom"/>
</dbReference>
<dbReference type="InterPro" id="IPR032334">
    <property type="entry name" value="GramPos_pilinBB"/>
</dbReference>
<accession>A0A7K1J4K0</accession>
<dbReference type="PROSITE" id="PS50847">
    <property type="entry name" value="GRAM_POS_ANCHORING"/>
    <property type="match status" value="1"/>
</dbReference>
<keyword evidence="4" id="KW-0572">Peptidoglycan-anchor</keyword>
<evidence type="ECO:0000256" key="5">
    <source>
        <dbReference type="SAM" id="Phobius"/>
    </source>
</evidence>
<sequence length="535" mass="56791">MKKVWKGAAAVVAALSLGVTGFVGATSAYAAPNDSTITVKQDDASKFTAYQIFTGDVNAEGKLTNVKWGADSTGKVGDPVDKATLDTIASWEKDGDAKKTEAQIAAALNGYLKAGATGTVLKADANTVDSGYYLIKQTTFDSDKESIKSLDMAKIVGTNGLTLDPKDGTVTSQKKVQENNKTVTGNTDPNRVTDYTLEEKYNDVADYNIGDTVPFEFVGTIPANYDKFDTFKYIFHDTMSDGLTFNKGSVKVYKNNTNTDITSDFTVADGANGETFTVAPNNTDQDLKKISTKFATGDKIIIRYNATLNSDAEIGLPGNPNEMYLEFSNNPNDTTGTDTTPVDKVVVFTYNLDVTKVDKGDNKKKLKGAKFKLQATDGTHANKWYKATTADDKTTVEWVDAEADATELESDAKGAFSISGLDAGQYNLKETVAPDGYTLLSAPIAIEIKAVTVNNQEFDGTASNALTKLTVVVAGKGSNELDLNDGAVPVTVENGAESSLPSTGGMGTTILYTVGAIIVLAAAAGLTIALRRRNA</sequence>
<dbReference type="AlphaFoldDB" id="A0A7K1J4K0"/>
<dbReference type="NCBIfam" id="TIGR01167">
    <property type="entry name" value="LPXTG_anchor"/>
    <property type="match status" value="1"/>
</dbReference>
<keyword evidence="5" id="KW-1133">Transmembrane helix</keyword>
<keyword evidence="5" id="KW-0812">Transmembrane</keyword>
<keyword evidence="2" id="KW-0964">Secreted</keyword>
<dbReference type="GO" id="GO:0005975">
    <property type="term" value="P:carbohydrate metabolic process"/>
    <property type="evidence" value="ECO:0007669"/>
    <property type="project" value="UniProtKB-ARBA"/>
</dbReference>
<dbReference type="NCBIfam" id="TIGR04226">
    <property type="entry name" value="RrgB_K2N_iso_D2"/>
    <property type="match status" value="1"/>
</dbReference>
<feature type="chain" id="PRO_5029532657" evidence="6">
    <location>
        <begin position="31"/>
        <end position="535"/>
    </location>
</feature>
<keyword evidence="3 6" id="KW-0732">Signal</keyword>
<dbReference type="RefSeq" id="WP_155588549.1">
    <property type="nucleotide sequence ID" value="NZ_WNLP01000003.1"/>
</dbReference>
<evidence type="ECO:0000256" key="3">
    <source>
        <dbReference type="ARBA" id="ARBA00022729"/>
    </source>
</evidence>
<keyword evidence="9" id="KW-1185">Reference proteome</keyword>
<feature type="signal peptide" evidence="6">
    <location>
        <begin position="1"/>
        <end position="30"/>
    </location>
</feature>
<dbReference type="InterPro" id="IPR041033">
    <property type="entry name" value="SpaA_PFL_dom_1"/>
</dbReference>
<comment type="caution">
    <text evidence="8">The sequence shown here is derived from an EMBL/GenBank/DDBJ whole genome shotgun (WGS) entry which is preliminary data.</text>
</comment>
<gene>
    <name evidence="8" type="ORF">GSD1FS_0915</name>
</gene>
<dbReference type="InterPro" id="IPR013783">
    <property type="entry name" value="Ig-like_fold"/>
</dbReference>
<keyword evidence="5" id="KW-0472">Membrane</keyword>
<feature type="domain" description="Gram-positive cocci surface proteins LPxTG" evidence="7">
    <location>
        <begin position="500"/>
        <end position="535"/>
    </location>
</feature>
<evidence type="ECO:0000313" key="8">
    <source>
        <dbReference type="EMBL" id="MUH59583.1"/>
    </source>
</evidence>
<evidence type="ECO:0000256" key="1">
    <source>
        <dbReference type="ARBA" id="ARBA00022512"/>
    </source>
</evidence>
<dbReference type="EMBL" id="WNLP01000003">
    <property type="protein sequence ID" value="MUH59583.1"/>
    <property type="molecule type" value="Genomic_DNA"/>
</dbReference>
<evidence type="ECO:0000313" key="9">
    <source>
        <dbReference type="Proteomes" id="UP000487882"/>
    </source>
</evidence>
<reference evidence="8 9" key="1">
    <citation type="submission" date="2019-09" db="EMBL/GenBank/DDBJ databases">
        <title>Bifidobacterium canis sp. nov., isolated from the digestive tract of German Shepherd dog puppy.</title>
        <authorList>
            <person name="Bunesova V."/>
        </authorList>
    </citation>
    <scope>NUCLEOTIDE SEQUENCE [LARGE SCALE GENOMIC DNA]</scope>
    <source>
        <strain evidence="8 9">GSD1FS</strain>
    </source>
</reference>
<evidence type="ECO:0000256" key="4">
    <source>
        <dbReference type="ARBA" id="ARBA00023088"/>
    </source>
</evidence>
<keyword evidence="1" id="KW-0134">Cell wall</keyword>
<protein>
    <submittedName>
        <fullName evidence="8">Gram-positive pilin backbone subunit 2, Cna-B-like domain-containing protein</fullName>
    </submittedName>
</protein>
<proteinExistence type="predicted"/>
<feature type="transmembrane region" description="Helical" evidence="5">
    <location>
        <begin position="510"/>
        <end position="530"/>
    </location>
</feature>
<name>A0A7K1J4K0_9BIFI</name>
<dbReference type="Pfam" id="PF00746">
    <property type="entry name" value="Gram_pos_anchor"/>
    <property type="match status" value="1"/>
</dbReference>
<evidence type="ECO:0000256" key="6">
    <source>
        <dbReference type="SAM" id="SignalP"/>
    </source>
</evidence>
<dbReference type="Proteomes" id="UP000487882">
    <property type="component" value="Unassembled WGS sequence"/>
</dbReference>
<dbReference type="Gene3D" id="2.60.40.740">
    <property type="match status" value="1"/>
</dbReference>
<dbReference type="Pfam" id="PF17802">
    <property type="entry name" value="SpaA"/>
    <property type="match status" value="1"/>
</dbReference>
<dbReference type="Pfam" id="PF16569">
    <property type="entry name" value="GramPos_pilinBB"/>
    <property type="match status" value="1"/>
</dbReference>